<dbReference type="InterPro" id="IPR003439">
    <property type="entry name" value="ABC_transporter-like_ATP-bd"/>
</dbReference>
<evidence type="ECO:0000256" key="1">
    <source>
        <dbReference type="ARBA" id="ARBA00005417"/>
    </source>
</evidence>
<keyword evidence="8" id="KW-0997">Cell inner membrane</keyword>
<gene>
    <name evidence="11" type="ORF">AADA34_00655</name>
</gene>
<evidence type="ECO:0000259" key="9">
    <source>
        <dbReference type="PROSITE" id="PS50893"/>
    </source>
</evidence>
<comment type="catalytic activity">
    <reaction evidence="8">
        <text>a quaternary ammonium(out) + ATP + H2O = a quaternary ammonium(in) + ADP + phosphate + H(+)</text>
        <dbReference type="Rhea" id="RHEA:11036"/>
        <dbReference type="ChEBI" id="CHEBI:15377"/>
        <dbReference type="ChEBI" id="CHEBI:15378"/>
        <dbReference type="ChEBI" id="CHEBI:30616"/>
        <dbReference type="ChEBI" id="CHEBI:35267"/>
        <dbReference type="ChEBI" id="CHEBI:43474"/>
        <dbReference type="ChEBI" id="CHEBI:456216"/>
    </reaction>
</comment>
<comment type="subunit">
    <text evidence="8">The complex is probably composed of two ATP-binding proteins, two transmembrane proteins and a solute-binding protein.</text>
</comment>
<keyword evidence="12" id="KW-1185">Reference proteome</keyword>
<dbReference type="PANTHER" id="PTHR43869:SF1">
    <property type="entry name" value="GLYCINE BETAINE_PROLINE BETAINE TRANSPORT SYSTEM ATP-BINDING PROTEIN PROV"/>
    <property type="match status" value="1"/>
</dbReference>
<evidence type="ECO:0000256" key="3">
    <source>
        <dbReference type="ARBA" id="ARBA00022741"/>
    </source>
</evidence>
<dbReference type="GO" id="GO:0005524">
    <property type="term" value="F:ATP binding"/>
    <property type="evidence" value="ECO:0007669"/>
    <property type="project" value="UniProtKB-KW"/>
</dbReference>
<keyword evidence="8" id="KW-1003">Cell membrane</keyword>
<dbReference type="NCBIfam" id="TIGR01186">
    <property type="entry name" value="proV"/>
    <property type="match status" value="1"/>
</dbReference>
<accession>A0ABU9EUR1</accession>
<dbReference type="InterPro" id="IPR005892">
    <property type="entry name" value="Gly-betaine_transp_ATP-bd"/>
</dbReference>
<dbReference type="InterPro" id="IPR017871">
    <property type="entry name" value="ABC_transporter-like_CS"/>
</dbReference>
<name>A0ABU9EUR1_9STAP</name>
<dbReference type="InterPro" id="IPR003593">
    <property type="entry name" value="AAA+_ATPase"/>
</dbReference>
<dbReference type="InterPro" id="IPR046342">
    <property type="entry name" value="CBS_dom_sf"/>
</dbReference>
<evidence type="ECO:0000313" key="12">
    <source>
        <dbReference type="Proteomes" id="UP001380601"/>
    </source>
</evidence>
<dbReference type="EC" id="7.6.2.9" evidence="8"/>
<evidence type="ECO:0000256" key="7">
    <source>
        <dbReference type="PROSITE-ProRule" id="PRU00703"/>
    </source>
</evidence>
<dbReference type="CDD" id="cd03294">
    <property type="entry name" value="ABC_Pro_Gly_Betaine"/>
    <property type="match status" value="1"/>
</dbReference>
<comment type="subcellular location">
    <subcellularLocation>
        <location evidence="8">Cell inner membrane</location>
        <topology evidence="8">Peripheral membrane protein</topology>
    </subcellularLocation>
</comment>
<dbReference type="RefSeq" id="WP_123143718.1">
    <property type="nucleotide sequence ID" value="NZ_CP033460.1"/>
</dbReference>
<keyword evidence="8" id="KW-0472">Membrane</keyword>
<evidence type="ECO:0000256" key="4">
    <source>
        <dbReference type="ARBA" id="ARBA00022840"/>
    </source>
</evidence>
<feature type="domain" description="CBS" evidence="10">
    <location>
        <begin position="278"/>
        <end position="335"/>
    </location>
</feature>
<comment type="caution">
    <text evidence="11">The sequence shown here is derived from an EMBL/GenBank/DDBJ whole genome shotgun (WGS) entry which is preliminary data.</text>
</comment>
<feature type="domain" description="ABC transporter" evidence="9">
    <location>
        <begin position="4"/>
        <end position="264"/>
    </location>
</feature>
<keyword evidence="3 8" id="KW-0547">Nucleotide-binding</keyword>
<dbReference type="PROSITE" id="PS50893">
    <property type="entry name" value="ABC_TRANSPORTER_2"/>
    <property type="match status" value="1"/>
</dbReference>
<keyword evidence="2 8" id="KW-0813">Transport</keyword>
<dbReference type="InterPro" id="IPR027417">
    <property type="entry name" value="P-loop_NTPase"/>
</dbReference>
<dbReference type="Pfam" id="PF00571">
    <property type="entry name" value="CBS"/>
    <property type="match status" value="1"/>
</dbReference>
<comment type="similarity">
    <text evidence="1 8">Belongs to the ABC transporter superfamily.</text>
</comment>
<keyword evidence="6 7" id="KW-0129">CBS domain</keyword>
<evidence type="ECO:0000256" key="6">
    <source>
        <dbReference type="ARBA" id="ARBA00023122"/>
    </source>
</evidence>
<keyword evidence="5" id="KW-0029">Amino-acid transport</keyword>
<evidence type="ECO:0000313" key="11">
    <source>
        <dbReference type="EMBL" id="MEL0537232.1"/>
    </source>
</evidence>
<evidence type="ECO:0000256" key="8">
    <source>
        <dbReference type="RuleBase" id="RU369116"/>
    </source>
</evidence>
<organism evidence="11 12">
    <name type="scientific">Staphylococcus debuckii</name>
    <dbReference type="NCBI Taxonomy" id="2044912"/>
    <lineage>
        <taxon>Bacteria</taxon>
        <taxon>Bacillati</taxon>
        <taxon>Bacillota</taxon>
        <taxon>Bacilli</taxon>
        <taxon>Bacillales</taxon>
        <taxon>Staphylococcaceae</taxon>
        <taxon>Staphylococcus</taxon>
    </lineage>
</organism>
<keyword evidence="4 8" id="KW-0067">ATP-binding</keyword>
<protein>
    <recommendedName>
        <fullName evidence="8">Quaternary amine transport ATP-binding protein</fullName>
        <ecNumber evidence="8">7.6.2.9</ecNumber>
    </recommendedName>
</protein>
<evidence type="ECO:0000256" key="2">
    <source>
        <dbReference type="ARBA" id="ARBA00022448"/>
    </source>
</evidence>
<dbReference type="InterPro" id="IPR051921">
    <property type="entry name" value="ABC_osmolyte_uptake_ATP-bind"/>
</dbReference>
<dbReference type="Pfam" id="PF00005">
    <property type="entry name" value="ABC_tran"/>
    <property type="match status" value="1"/>
</dbReference>
<dbReference type="SMART" id="SM00382">
    <property type="entry name" value="AAA"/>
    <property type="match status" value="1"/>
</dbReference>
<dbReference type="PROSITE" id="PS00211">
    <property type="entry name" value="ABC_TRANSPORTER_1"/>
    <property type="match status" value="1"/>
</dbReference>
<dbReference type="Gene3D" id="3.10.580.10">
    <property type="entry name" value="CBS-domain"/>
    <property type="match status" value="1"/>
</dbReference>
<evidence type="ECO:0000259" key="10">
    <source>
        <dbReference type="PROSITE" id="PS51371"/>
    </source>
</evidence>
<dbReference type="Gene3D" id="3.40.50.300">
    <property type="entry name" value="P-loop containing nucleotide triphosphate hydrolases"/>
    <property type="match status" value="1"/>
</dbReference>
<dbReference type="EMBL" id="JBBWSC010000001">
    <property type="protein sequence ID" value="MEL0537232.1"/>
    <property type="molecule type" value="Genomic_DNA"/>
</dbReference>
<dbReference type="SUPFAM" id="SSF52540">
    <property type="entry name" value="P-loop containing nucleoside triphosphate hydrolases"/>
    <property type="match status" value="1"/>
</dbReference>
<evidence type="ECO:0000256" key="5">
    <source>
        <dbReference type="ARBA" id="ARBA00022970"/>
    </source>
</evidence>
<dbReference type="PROSITE" id="PS51371">
    <property type="entry name" value="CBS"/>
    <property type="match status" value="1"/>
</dbReference>
<sequence>MSKVRVRNLTKVFGKNNQKALDMVKKGKSKQEILEQTGATVGVYDANFDVEDGEIFVIMGLSGSGKSTLVRLINRLIEPTSGSIFINDEDVSKMSKSELREIRRTKVNMVFQNFGLFPKRTVLENAEYGLEIRGVNKEERKQQAERALEDTGLLSFKDQYPDQLSGGMQQRVGLARALANDSEILLMDEAFSALDPLIRRDMQDDLLNLQRKVKKIIIFITHDLNEALRIGDRIALMRDGKIMQIGTGEEILTHPANNFVKEFTEDVDRSKVLTAENIMEPPLTINIESEGPNVALQRMRQEEVSMLLAIDRERKLKGSISAEKALEARDKGLTLKDILDENVYKINKDMFVSDIFNLIYNSPAPLAVVNEEDHVIGVVVRGSVIGAMSTDNITVKSDDKSTEEGVNANV</sequence>
<proteinExistence type="inferred from homology"/>
<reference evidence="11 12" key="1">
    <citation type="submission" date="2024-04" db="EMBL/GenBank/DDBJ databases">
        <title>Staphylococcus debuckii a clinical isolate.</title>
        <authorList>
            <person name="Magnan C."/>
            <person name="Plumet L."/>
            <person name="Morsli M."/>
            <person name="Molle V."/>
            <person name="Lavigne J.-P."/>
        </authorList>
    </citation>
    <scope>NUCLEOTIDE SEQUENCE [LARGE SCALE GENOMIC DNA]</scope>
    <source>
        <strain evidence="11 12">NSD001</strain>
    </source>
</reference>
<dbReference type="InterPro" id="IPR000644">
    <property type="entry name" value="CBS_dom"/>
</dbReference>
<dbReference type="SUPFAM" id="SSF54631">
    <property type="entry name" value="CBS-domain pair"/>
    <property type="match status" value="1"/>
</dbReference>
<dbReference type="PANTHER" id="PTHR43869">
    <property type="entry name" value="GLYCINE BETAINE/PROLINE BETAINE TRANSPORT SYSTEM ATP-BINDING PROTEIN PROV"/>
    <property type="match status" value="1"/>
</dbReference>
<dbReference type="Proteomes" id="UP001380601">
    <property type="component" value="Unassembled WGS sequence"/>
</dbReference>